<name>A0A1B7P167_9EURO</name>
<gene>
    <name evidence="2" type="ORF">ACJ72_02876</name>
</gene>
<evidence type="ECO:0000256" key="1">
    <source>
        <dbReference type="SAM" id="MobiDB-lite"/>
    </source>
</evidence>
<feature type="region of interest" description="Disordered" evidence="1">
    <location>
        <begin position="93"/>
        <end position="149"/>
    </location>
</feature>
<proteinExistence type="predicted"/>
<sequence>MYSRVLAPQVSPRAPATRWREGIRWSQAGAYVDDNYLAGMFPGTSFNTLWALSHLISNQKLLLSSAATAASVHPKQIKRRILPALQVVYQTTRAVSESSEGHSQGRKQGVPAWQVAHPLPPQQSQRQAQVQGQRQEKPRTTAQPGVGGR</sequence>
<dbReference type="Proteomes" id="UP000091918">
    <property type="component" value="Unassembled WGS sequence"/>
</dbReference>
<keyword evidence="3" id="KW-1185">Reference proteome</keyword>
<reference evidence="2 3" key="1">
    <citation type="submission" date="2015-07" db="EMBL/GenBank/DDBJ databases">
        <title>Emmonsia species relationships and genome sequence.</title>
        <authorList>
            <person name="Cuomo C.A."/>
            <person name="Schwartz I.S."/>
            <person name="Kenyon C."/>
            <person name="de Hoog G.S."/>
            <person name="Govender N.P."/>
            <person name="Botha A."/>
            <person name="Moreno L."/>
            <person name="de Vries M."/>
            <person name="Munoz J.F."/>
            <person name="Stielow J.B."/>
        </authorList>
    </citation>
    <scope>NUCLEOTIDE SEQUENCE [LARGE SCALE GENOMIC DNA]</scope>
    <source>
        <strain evidence="2 3">CBS 136260</strain>
    </source>
</reference>
<feature type="compositionally biased region" description="Polar residues" evidence="1">
    <location>
        <begin position="93"/>
        <end position="102"/>
    </location>
</feature>
<feature type="compositionally biased region" description="Low complexity" evidence="1">
    <location>
        <begin position="122"/>
        <end position="133"/>
    </location>
</feature>
<evidence type="ECO:0000313" key="3">
    <source>
        <dbReference type="Proteomes" id="UP000091918"/>
    </source>
</evidence>
<organism evidence="2 3">
    <name type="scientific">Emergomyces africanus</name>
    <dbReference type="NCBI Taxonomy" id="1955775"/>
    <lineage>
        <taxon>Eukaryota</taxon>
        <taxon>Fungi</taxon>
        <taxon>Dikarya</taxon>
        <taxon>Ascomycota</taxon>
        <taxon>Pezizomycotina</taxon>
        <taxon>Eurotiomycetes</taxon>
        <taxon>Eurotiomycetidae</taxon>
        <taxon>Onygenales</taxon>
        <taxon>Ajellomycetaceae</taxon>
        <taxon>Emergomyces</taxon>
    </lineage>
</organism>
<dbReference type="EMBL" id="LGUA01000257">
    <property type="protein sequence ID" value="OAX82772.1"/>
    <property type="molecule type" value="Genomic_DNA"/>
</dbReference>
<evidence type="ECO:0000313" key="2">
    <source>
        <dbReference type="EMBL" id="OAX82772.1"/>
    </source>
</evidence>
<comment type="caution">
    <text evidence="2">The sequence shown here is derived from an EMBL/GenBank/DDBJ whole genome shotgun (WGS) entry which is preliminary data.</text>
</comment>
<accession>A0A1B7P167</accession>
<dbReference type="AlphaFoldDB" id="A0A1B7P167"/>
<protein>
    <submittedName>
        <fullName evidence="2">Uncharacterized protein</fullName>
    </submittedName>
</protein>